<dbReference type="RefSeq" id="WP_188609107.1">
    <property type="nucleotide sequence ID" value="NZ_BMGG01000003.1"/>
</dbReference>
<dbReference type="InterPro" id="IPR021333">
    <property type="entry name" value="DUF2946"/>
</dbReference>
<evidence type="ECO:0000313" key="2">
    <source>
        <dbReference type="EMBL" id="GGC62382.1"/>
    </source>
</evidence>
<reference evidence="2" key="1">
    <citation type="journal article" date="2014" name="Int. J. Syst. Evol. Microbiol.">
        <title>Complete genome sequence of Corynebacterium casei LMG S-19264T (=DSM 44701T), isolated from a smear-ripened cheese.</title>
        <authorList>
            <consortium name="US DOE Joint Genome Institute (JGI-PGF)"/>
            <person name="Walter F."/>
            <person name="Albersmeier A."/>
            <person name="Kalinowski J."/>
            <person name="Ruckert C."/>
        </authorList>
    </citation>
    <scope>NUCLEOTIDE SEQUENCE</scope>
    <source>
        <strain evidence="2">CGMCC 1.12919</strain>
    </source>
</reference>
<organism evidence="2 3">
    <name type="scientific">Chelatococcus reniformis</name>
    <dbReference type="NCBI Taxonomy" id="1494448"/>
    <lineage>
        <taxon>Bacteria</taxon>
        <taxon>Pseudomonadati</taxon>
        <taxon>Pseudomonadota</taxon>
        <taxon>Alphaproteobacteria</taxon>
        <taxon>Hyphomicrobiales</taxon>
        <taxon>Chelatococcaceae</taxon>
        <taxon>Chelatococcus</taxon>
    </lineage>
</organism>
<dbReference type="Proteomes" id="UP000637002">
    <property type="component" value="Unassembled WGS sequence"/>
</dbReference>
<feature type="compositionally biased region" description="Low complexity" evidence="1">
    <location>
        <begin position="105"/>
        <end position="119"/>
    </location>
</feature>
<evidence type="ECO:0000256" key="1">
    <source>
        <dbReference type="SAM" id="MobiDB-lite"/>
    </source>
</evidence>
<dbReference type="Pfam" id="PF11162">
    <property type="entry name" value="DUF2946"/>
    <property type="match status" value="1"/>
</dbReference>
<dbReference type="AlphaFoldDB" id="A0A916U7T6"/>
<gene>
    <name evidence="2" type="ORF">GCM10010994_21190</name>
</gene>
<protein>
    <recommendedName>
        <fullName evidence="4">DUF2946 domain-containing protein</fullName>
    </recommendedName>
</protein>
<dbReference type="EMBL" id="BMGG01000003">
    <property type="protein sequence ID" value="GGC62382.1"/>
    <property type="molecule type" value="Genomic_DNA"/>
</dbReference>
<accession>A0A916U7T6</accession>
<reference evidence="2" key="2">
    <citation type="submission" date="2020-09" db="EMBL/GenBank/DDBJ databases">
        <authorList>
            <person name="Sun Q."/>
            <person name="Zhou Y."/>
        </authorList>
    </citation>
    <scope>NUCLEOTIDE SEQUENCE</scope>
    <source>
        <strain evidence="2">CGMCC 1.12919</strain>
    </source>
</reference>
<proteinExistence type="predicted"/>
<evidence type="ECO:0000313" key="3">
    <source>
        <dbReference type="Proteomes" id="UP000637002"/>
    </source>
</evidence>
<feature type="region of interest" description="Disordered" evidence="1">
    <location>
        <begin position="88"/>
        <end position="119"/>
    </location>
</feature>
<name>A0A916U7T6_9HYPH</name>
<comment type="caution">
    <text evidence="2">The sequence shown here is derived from an EMBL/GenBank/DDBJ whole genome shotgun (WGS) entry which is preliminary data.</text>
</comment>
<keyword evidence="3" id="KW-1185">Reference proteome</keyword>
<sequence>MADWAVIRRAIIACVAAYAFLLQGILGLAAPAAALGGPFTHEICAGLGDTSAPVKQGPDHKHCALCAACQFLHLLAYDAVSVAAPVADRPHTPTPWRGERPPERPALGLAGARAPPLFL</sequence>
<evidence type="ECO:0008006" key="4">
    <source>
        <dbReference type="Google" id="ProtNLM"/>
    </source>
</evidence>